<dbReference type="AlphaFoldDB" id="A0A8J6BX77"/>
<protein>
    <submittedName>
        <fullName evidence="1">Uncharacterized protein</fullName>
    </submittedName>
</protein>
<gene>
    <name evidence="1" type="ORF">GUJ93_ZPchr0012g21418</name>
</gene>
<keyword evidence="2" id="KW-1185">Reference proteome</keyword>
<sequence>MTSLLSTASSATWASLKFLCVETSSPGAICSLIPFWSSLIGDLLPQAGLYLFPERVTLLFLGLSLIHSCYGDAAMRGNLAPSQLYSAYGARRGVAIDTSAWRPI</sequence>
<reference evidence="1" key="2">
    <citation type="submission" date="2021-02" db="EMBL/GenBank/DDBJ databases">
        <authorList>
            <person name="Kimball J.A."/>
            <person name="Haas M.W."/>
            <person name="Macchietto M."/>
            <person name="Kono T."/>
            <person name="Duquette J."/>
            <person name="Shao M."/>
        </authorList>
    </citation>
    <scope>NUCLEOTIDE SEQUENCE</scope>
    <source>
        <tissue evidence="1">Fresh leaf tissue</tissue>
    </source>
</reference>
<proteinExistence type="predicted"/>
<organism evidence="1 2">
    <name type="scientific">Zizania palustris</name>
    <name type="common">Northern wild rice</name>
    <dbReference type="NCBI Taxonomy" id="103762"/>
    <lineage>
        <taxon>Eukaryota</taxon>
        <taxon>Viridiplantae</taxon>
        <taxon>Streptophyta</taxon>
        <taxon>Embryophyta</taxon>
        <taxon>Tracheophyta</taxon>
        <taxon>Spermatophyta</taxon>
        <taxon>Magnoliopsida</taxon>
        <taxon>Liliopsida</taxon>
        <taxon>Poales</taxon>
        <taxon>Poaceae</taxon>
        <taxon>BOP clade</taxon>
        <taxon>Oryzoideae</taxon>
        <taxon>Oryzeae</taxon>
        <taxon>Zizaniinae</taxon>
        <taxon>Zizania</taxon>
    </lineage>
</organism>
<evidence type="ECO:0000313" key="2">
    <source>
        <dbReference type="Proteomes" id="UP000729402"/>
    </source>
</evidence>
<evidence type="ECO:0000313" key="1">
    <source>
        <dbReference type="EMBL" id="KAG8095575.1"/>
    </source>
</evidence>
<name>A0A8J6BX77_ZIZPA</name>
<accession>A0A8J6BX77</accession>
<dbReference type="EMBL" id="JAAALK010000080">
    <property type="protein sequence ID" value="KAG8095575.1"/>
    <property type="molecule type" value="Genomic_DNA"/>
</dbReference>
<dbReference type="Proteomes" id="UP000729402">
    <property type="component" value="Unassembled WGS sequence"/>
</dbReference>
<comment type="caution">
    <text evidence="1">The sequence shown here is derived from an EMBL/GenBank/DDBJ whole genome shotgun (WGS) entry which is preliminary data.</text>
</comment>
<reference evidence="1" key="1">
    <citation type="journal article" date="2021" name="bioRxiv">
        <title>Whole Genome Assembly and Annotation of Northern Wild Rice, Zizania palustris L., Supports a Whole Genome Duplication in the Zizania Genus.</title>
        <authorList>
            <person name="Haas M."/>
            <person name="Kono T."/>
            <person name="Macchietto M."/>
            <person name="Millas R."/>
            <person name="McGilp L."/>
            <person name="Shao M."/>
            <person name="Duquette J."/>
            <person name="Hirsch C.N."/>
            <person name="Kimball J."/>
        </authorList>
    </citation>
    <scope>NUCLEOTIDE SEQUENCE</scope>
    <source>
        <tissue evidence="1">Fresh leaf tissue</tissue>
    </source>
</reference>